<sequence length="454" mass="49123">MDMSGYHLTSELARLALSSRPELHAEAERAARFGLIDYLASGFYARDDAGVAKLWRIVEAEGGSADVPVVGQGRKASFLKAALLNGFIGHALDFDDVHSDVRGHPSTVLLPALLSAAALNRLSGERFLAAYAVGVEVMARLGRTIGSAHYEKGWHNTYTLGVIAAAVAVGYLLGLSQERLEKAIGFAATQSSGMRIQFGTEAKPLHAGLAAQAALLSVKLAEEDFGGTRQGLDGDIGFFGLYGDLAAAEERLLTDWGSDWSIVQPGLWFKIYPFCSAAHHAADAALRLYQSGAFRTEEVDRVHVIFPPKGDAALIERNAATGEQGRFSVEYVVALALCGYPLTLEHFTNRPIEPGLLEFMPKIERRYDGAIEPAAHAVPKGRFTIVEVVTKNGDTYRERIDCPRGAPGNALTLDDLQAKLLASARNDQARVERLVETIMNMKTEDDMQSLLALI</sequence>
<dbReference type="InterPro" id="IPR005656">
    <property type="entry name" value="MmgE_PrpD"/>
</dbReference>
<evidence type="ECO:0000259" key="1">
    <source>
        <dbReference type="Pfam" id="PF03972"/>
    </source>
</evidence>
<comment type="caution">
    <text evidence="3">The sequence shown here is derived from an EMBL/GenBank/DDBJ whole genome shotgun (WGS) entry which is preliminary data.</text>
</comment>
<dbReference type="PANTHER" id="PTHR16943:SF8">
    <property type="entry name" value="2-METHYLCITRATE DEHYDRATASE"/>
    <property type="match status" value="1"/>
</dbReference>
<reference evidence="3 4" key="1">
    <citation type="submission" date="2021-06" db="EMBL/GenBank/DDBJ databases">
        <authorList>
            <person name="Criscuolo A."/>
        </authorList>
    </citation>
    <scope>NUCLEOTIDE SEQUENCE [LARGE SCALE GENOMIC DNA]</scope>
    <source>
        <strain evidence="4">CIP 111802</strain>
    </source>
</reference>
<dbReference type="EMBL" id="CAJVCE010000017">
    <property type="protein sequence ID" value="CAG7652116.1"/>
    <property type="molecule type" value="Genomic_DNA"/>
</dbReference>
<keyword evidence="4" id="KW-1185">Reference proteome</keyword>
<dbReference type="Pfam" id="PF19305">
    <property type="entry name" value="MmgE_PrpD_C"/>
    <property type="match status" value="1"/>
</dbReference>
<dbReference type="Proteomes" id="UP000730618">
    <property type="component" value="Unassembled WGS sequence"/>
</dbReference>
<dbReference type="InterPro" id="IPR045336">
    <property type="entry name" value="MmgE_PrpD_N"/>
</dbReference>
<accession>A0ABM8VNY3</accession>
<dbReference type="PANTHER" id="PTHR16943">
    <property type="entry name" value="2-METHYLCITRATE DEHYDRATASE-RELATED"/>
    <property type="match status" value="1"/>
</dbReference>
<feature type="domain" description="MmgE/PrpD N-terminal" evidence="1">
    <location>
        <begin position="20"/>
        <end position="242"/>
    </location>
</feature>
<evidence type="ECO:0000313" key="3">
    <source>
        <dbReference type="EMBL" id="CAG7652116.1"/>
    </source>
</evidence>
<dbReference type="Pfam" id="PF03972">
    <property type="entry name" value="MmgE_PrpD_N"/>
    <property type="match status" value="1"/>
</dbReference>
<gene>
    <name evidence="3" type="ORF">PAECIP111802_05141</name>
</gene>
<proteinExistence type="predicted"/>
<evidence type="ECO:0000259" key="2">
    <source>
        <dbReference type="Pfam" id="PF19305"/>
    </source>
</evidence>
<protein>
    <recommendedName>
        <fullName evidence="5">MmgE/PrpD family protein</fullName>
    </recommendedName>
</protein>
<dbReference type="InterPro" id="IPR045337">
    <property type="entry name" value="MmgE_PrpD_C"/>
</dbReference>
<organism evidence="3 4">
    <name type="scientific">Paenibacillus allorhizosphaerae</name>
    <dbReference type="NCBI Taxonomy" id="2849866"/>
    <lineage>
        <taxon>Bacteria</taxon>
        <taxon>Bacillati</taxon>
        <taxon>Bacillota</taxon>
        <taxon>Bacilli</taxon>
        <taxon>Bacillales</taxon>
        <taxon>Paenibacillaceae</taxon>
        <taxon>Paenibacillus</taxon>
    </lineage>
</organism>
<evidence type="ECO:0000313" key="4">
    <source>
        <dbReference type="Proteomes" id="UP000730618"/>
    </source>
</evidence>
<evidence type="ECO:0008006" key="5">
    <source>
        <dbReference type="Google" id="ProtNLM"/>
    </source>
</evidence>
<feature type="domain" description="MmgE/PrpD C-terminal" evidence="2">
    <location>
        <begin position="272"/>
        <end position="433"/>
    </location>
</feature>
<name>A0ABM8VNY3_9BACL</name>